<organism evidence="1 2">
    <name type="scientific">Caenorhabditis japonica</name>
    <dbReference type="NCBI Taxonomy" id="281687"/>
    <lineage>
        <taxon>Eukaryota</taxon>
        <taxon>Metazoa</taxon>
        <taxon>Ecdysozoa</taxon>
        <taxon>Nematoda</taxon>
        <taxon>Chromadorea</taxon>
        <taxon>Rhabditida</taxon>
        <taxon>Rhabditina</taxon>
        <taxon>Rhabditomorpha</taxon>
        <taxon>Rhabditoidea</taxon>
        <taxon>Rhabditidae</taxon>
        <taxon>Peloderinae</taxon>
        <taxon>Caenorhabditis</taxon>
    </lineage>
</organism>
<reference evidence="2" key="1">
    <citation type="submission" date="2010-08" db="EMBL/GenBank/DDBJ databases">
        <authorList>
            <consortium name="Caenorhabditis japonica Sequencing Consortium"/>
            <person name="Wilson R.K."/>
        </authorList>
    </citation>
    <scope>NUCLEOTIDE SEQUENCE [LARGE SCALE GENOMIC DNA]</scope>
    <source>
        <strain evidence="2">DF5081</strain>
    </source>
</reference>
<dbReference type="AlphaFoldDB" id="A0A8R1EVP7"/>
<accession>A0A8R1EVP7</accession>
<sequence length="84" mass="9972">MNRHIYNYFITSMIFSPKVAQIRAIFKLVGFYPVTITEGHRLPFHSPYHFTLVSKRCFCYISTWRIPNSIVLITARILAICHFY</sequence>
<protein>
    <submittedName>
        <fullName evidence="1">Uncharacterized protein</fullName>
    </submittedName>
</protein>
<proteinExistence type="predicted"/>
<evidence type="ECO:0000313" key="1">
    <source>
        <dbReference type="EnsemblMetazoa" id="CJA41492.1"/>
    </source>
</evidence>
<dbReference type="Proteomes" id="UP000005237">
    <property type="component" value="Unassembled WGS sequence"/>
</dbReference>
<dbReference type="EnsemblMetazoa" id="CJA41492.2">
    <property type="protein sequence ID" value="CJA41492.2"/>
    <property type="gene ID" value="WBGene00217340"/>
</dbReference>
<name>A0A8R1EVP7_CAEJA</name>
<keyword evidence="2" id="KW-1185">Reference proteome</keyword>
<evidence type="ECO:0000313" key="2">
    <source>
        <dbReference type="Proteomes" id="UP000005237"/>
    </source>
</evidence>
<reference evidence="1" key="2">
    <citation type="submission" date="2022-06" db="UniProtKB">
        <authorList>
            <consortium name="EnsemblMetazoa"/>
        </authorList>
    </citation>
    <scope>IDENTIFICATION</scope>
    <source>
        <strain evidence="1">DF5081</strain>
    </source>
</reference>
<dbReference type="EnsemblMetazoa" id="CJA41492.1">
    <property type="protein sequence ID" value="CJA41492.1"/>
    <property type="gene ID" value="WBGene00217340"/>
</dbReference>